<dbReference type="EMBL" id="PVNL01000011">
    <property type="protein sequence ID" value="PRQ09843.1"/>
    <property type="molecule type" value="Genomic_DNA"/>
</dbReference>
<sequence length="282" mass="30921">MVSVNDIWVIARFEIVRHLRSRHAIVAGLLLIAFCGFGAYELAQFADKLAELDRDLGPALDMIAGMVESLTDLPVIGIRGLLREHPPVLVALFALVMLFMPLLCIILTYDQTATDIETRHVRYLLFRSDRVSIYLGKAAGALVLVSLAIALVLLIFGVFLGVRSSALEGLEGVVYLGRIWLTASLYAVPFVALLALSSALFGRARRALTATFLYWFAVGTLSGLLSLANDGFERLSYLFPSVGRFSLLLDDPAAVRGTVLYLLAFSLVAGLLGLWRFRSRDL</sequence>
<reference evidence="2 3" key="1">
    <citation type="submission" date="2018-03" db="EMBL/GenBank/DDBJ databases">
        <title>Draft Genome Sequences of the Obligatory Marine Myxobacteria Enhygromyxa salina SWB007.</title>
        <authorList>
            <person name="Poehlein A."/>
            <person name="Moghaddam J.A."/>
            <person name="Harms H."/>
            <person name="Alanjari M."/>
            <person name="Koenig G.M."/>
            <person name="Daniel R."/>
            <person name="Schaeberle T.F."/>
        </authorList>
    </citation>
    <scope>NUCLEOTIDE SEQUENCE [LARGE SCALE GENOMIC DNA]</scope>
    <source>
        <strain evidence="2 3">SWB007</strain>
    </source>
</reference>
<evidence type="ECO:0000256" key="1">
    <source>
        <dbReference type="SAM" id="Phobius"/>
    </source>
</evidence>
<feature type="transmembrane region" description="Helical" evidence="1">
    <location>
        <begin position="88"/>
        <end position="110"/>
    </location>
</feature>
<accession>A0A2S9YXM0</accession>
<dbReference type="Proteomes" id="UP000238823">
    <property type="component" value="Unassembled WGS sequence"/>
</dbReference>
<feature type="transmembrane region" description="Helical" evidence="1">
    <location>
        <begin position="208"/>
        <end position="228"/>
    </location>
</feature>
<dbReference type="PANTHER" id="PTHR43471">
    <property type="entry name" value="ABC TRANSPORTER PERMEASE"/>
    <property type="match status" value="1"/>
</dbReference>
<name>A0A2S9YXM0_9BACT</name>
<keyword evidence="1" id="KW-0472">Membrane</keyword>
<protein>
    <submittedName>
        <fullName evidence="2">ABC-2 family transporter protein</fullName>
    </submittedName>
</protein>
<feature type="transmembrane region" description="Helical" evidence="1">
    <location>
        <begin position="253"/>
        <end position="275"/>
    </location>
</feature>
<gene>
    <name evidence="2" type="ORF">ENSA7_03930</name>
</gene>
<comment type="caution">
    <text evidence="2">The sequence shown here is derived from an EMBL/GenBank/DDBJ whole genome shotgun (WGS) entry which is preliminary data.</text>
</comment>
<keyword evidence="1" id="KW-1133">Transmembrane helix</keyword>
<feature type="transmembrane region" description="Helical" evidence="1">
    <location>
        <begin position="24"/>
        <end position="43"/>
    </location>
</feature>
<evidence type="ECO:0000313" key="3">
    <source>
        <dbReference type="Proteomes" id="UP000238823"/>
    </source>
</evidence>
<feature type="transmembrane region" description="Helical" evidence="1">
    <location>
        <begin position="131"/>
        <end position="159"/>
    </location>
</feature>
<keyword evidence="1" id="KW-0812">Transmembrane</keyword>
<dbReference type="AlphaFoldDB" id="A0A2S9YXM0"/>
<organism evidence="2 3">
    <name type="scientific">Enhygromyxa salina</name>
    <dbReference type="NCBI Taxonomy" id="215803"/>
    <lineage>
        <taxon>Bacteria</taxon>
        <taxon>Pseudomonadati</taxon>
        <taxon>Myxococcota</taxon>
        <taxon>Polyangia</taxon>
        <taxon>Nannocystales</taxon>
        <taxon>Nannocystaceae</taxon>
        <taxon>Enhygromyxa</taxon>
    </lineage>
</organism>
<evidence type="ECO:0000313" key="2">
    <source>
        <dbReference type="EMBL" id="PRQ09843.1"/>
    </source>
</evidence>
<feature type="transmembrane region" description="Helical" evidence="1">
    <location>
        <begin position="179"/>
        <end position="201"/>
    </location>
</feature>
<proteinExistence type="predicted"/>